<dbReference type="SUPFAM" id="SSF53474">
    <property type="entry name" value="alpha/beta-Hydrolases"/>
    <property type="match status" value="1"/>
</dbReference>
<dbReference type="AlphaFoldDB" id="A0A285P2F3"/>
<dbReference type="Pfam" id="PF01738">
    <property type="entry name" value="DLH"/>
    <property type="match status" value="1"/>
</dbReference>
<accession>A0A285P2F3</accession>
<dbReference type="InterPro" id="IPR002925">
    <property type="entry name" value="Dienelactn_hydro"/>
</dbReference>
<dbReference type="InterPro" id="IPR050261">
    <property type="entry name" value="FrsA_esterase"/>
</dbReference>
<name>A0A285P2F3_9BACI</name>
<dbReference type="InterPro" id="IPR029058">
    <property type="entry name" value="AB_hydrolase_fold"/>
</dbReference>
<proteinExistence type="predicted"/>
<protein>
    <recommendedName>
        <fullName evidence="1">Dienelactone hydrolase domain-containing protein</fullName>
    </recommendedName>
</protein>
<evidence type="ECO:0000259" key="1">
    <source>
        <dbReference type="Pfam" id="PF01738"/>
    </source>
</evidence>
<reference evidence="3" key="1">
    <citation type="submission" date="2017-09" db="EMBL/GenBank/DDBJ databases">
        <authorList>
            <person name="Varghese N."/>
            <person name="Submissions S."/>
        </authorList>
    </citation>
    <scope>NUCLEOTIDE SEQUENCE [LARGE SCALE GENOMIC DNA]</scope>
    <source>
        <strain evidence="3">CGMCC 1.8913</strain>
    </source>
</reference>
<evidence type="ECO:0000313" key="2">
    <source>
        <dbReference type="EMBL" id="SNZ15905.1"/>
    </source>
</evidence>
<dbReference type="EMBL" id="OBEK01000004">
    <property type="protein sequence ID" value="SNZ15905.1"/>
    <property type="molecule type" value="Genomic_DNA"/>
</dbReference>
<feature type="domain" description="Dienelactone hydrolase" evidence="1">
    <location>
        <begin position="20"/>
        <end position="221"/>
    </location>
</feature>
<dbReference type="RefSeq" id="WP_245864795.1">
    <property type="nucleotide sequence ID" value="NZ_OBEK01000004.1"/>
</dbReference>
<organism evidence="2 3">
    <name type="scientific">Terribacillus aidingensis</name>
    <dbReference type="NCBI Taxonomy" id="586416"/>
    <lineage>
        <taxon>Bacteria</taxon>
        <taxon>Bacillati</taxon>
        <taxon>Bacillota</taxon>
        <taxon>Bacilli</taxon>
        <taxon>Bacillales</taxon>
        <taxon>Bacillaceae</taxon>
        <taxon>Terribacillus</taxon>
    </lineage>
</organism>
<sequence>MRKREKVQLPYHMYNGSDTEAPILFIYHGWGGSTAGYDDLAKELQKEGYKVVLPDIMHHDSRNPIANHFDGKSRQQLFWSTVFQTIDEFEFLISDLAIAMKHILVIGSSMGGFIANGIFARYDEIQGLVNVNGSGAFMLSEELFRQKDGRGTLTEEEKERVKAYDPVERKYSEAPVLLMHGDKDTIIHVEGQHAYAAHCNSPLVAFDIYKDVNHQFTADMVEGMKSWLNEQFKGGRTGKYKLLE</sequence>
<dbReference type="Proteomes" id="UP000219356">
    <property type="component" value="Unassembled WGS sequence"/>
</dbReference>
<keyword evidence="3" id="KW-1185">Reference proteome</keyword>
<dbReference type="GO" id="GO:0016787">
    <property type="term" value="F:hydrolase activity"/>
    <property type="evidence" value="ECO:0007669"/>
    <property type="project" value="InterPro"/>
</dbReference>
<dbReference type="Gene3D" id="3.40.50.1820">
    <property type="entry name" value="alpha/beta hydrolase"/>
    <property type="match status" value="1"/>
</dbReference>
<evidence type="ECO:0000313" key="3">
    <source>
        <dbReference type="Proteomes" id="UP000219356"/>
    </source>
</evidence>
<dbReference type="PANTHER" id="PTHR22946">
    <property type="entry name" value="DIENELACTONE HYDROLASE DOMAIN-CONTAINING PROTEIN-RELATED"/>
    <property type="match status" value="1"/>
</dbReference>
<gene>
    <name evidence="2" type="ORF">SAMN05421503_2791</name>
</gene>